<dbReference type="InterPro" id="IPR038186">
    <property type="entry name" value="CHAD_dom_sf"/>
</dbReference>
<comment type="caution">
    <text evidence="3">The sequence shown here is derived from an EMBL/GenBank/DDBJ whole genome shotgun (WGS) entry which is preliminary data.</text>
</comment>
<dbReference type="PANTHER" id="PTHR39569:SF1">
    <property type="entry name" value="INORGANIC TRIPHOSPHATASE"/>
    <property type="match status" value="1"/>
</dbReference>
<dbReference type="CDD" id="cd07756">
    <property type="entry name" value="CYTH-like_Pase_CHAD"/>
    <property type="match status" value="1"/>
</dbReference>
<reference evidence="3 4" key="1">
    <citation type="journal article" date="2016" name="Environ. Microbiol.">
        <title>New Methyloceanibacter diversity from North Sea sediments includes methanotroph containing solely the soluble methane monooxygenase.</title>
        <authorList>
            <person name="Vekeman B."/>
            <person name="Kerckhof F.M."/>
            <person name="Cremers G."/>
            <person name="de Vos P."/>
            <person name="Vandamme P."/>
            <person name="Boon N."/>
            <person name="Op den Camp H.J."/>
            <person name="Heylen K."/>
        </authorList>
    </citation>
    <scope>NUCLEOTIDE SEQUENCE [LARGE SCALE GENOMIC DNA]</scope>
    <source>
        <strain evidence="3 4">R-67177</strain>
    </source>
</reference>
<gene>
    <name evidence="3" type="ORF">AUC71_12250</name>
</gene>
<protein>
    <recommendedName>
        <fullName evidence="2">CYTH domain-containing protein</fullName>
    </recommendedName>
</protein>
<dbReference type="InterPro" id="IPR039013">
    <property type="entry name" value="YgiF"/>
</dbReference>
<feature type="compositionally biased region" description="Basic residues" evidence="1">
    <location>
        <begin position="390"/>
        <end position="400"/>
    </location>
</feature>
<organism evidence="3 4">
    <name type="scientific">Methyloceanibacter marginalis</name>
    <dbReference type="NCBI Taxonomy" id="1774971"/>
    <lineage>
        <taxon>Bacteria</taxon>
        <taxon>Pseudomonadati</taxon>
        <taxon>Pseudomonadota</taxon>
        <taxon>Alphaproteobacteria</taxon>
        <taxon>Hyphomicrobiales</taxon>
        <taxon>Hyphomicrobiaceae</taxon>
        <taxon>Methyloceanibacter</taxon>
    </lineage>
</organism>
<evidence type="ECO:0000313" key="4">
    <source>
        <dbReference type="Proteomes" id="UP000095042"/>
    </source>
</evidence>
<dbReference type="Proteomes" id="UP000095042">
    <property type="component" value="Unassembled WGS sequence"/>
</dbReference>
<dbReference type="SMART" id="SM00880">
    <property type="entry name" value="CHAD"/>
    <property type="match status" value="1"/>
</dbReference>
<dbReference type="OrthoDB" id="9777271at2"/>
<dbReference type="InterPro" id="IPR023577">
    <property type="entry name" value="CYTH_domain"/>
</dbReference>
<accession>A0A1E3WB21</accession>
<evidence type="ECO:0000259" key="2">
    <source>
        <dbReference type="PROSITE" id="PS51707"/>
    </source>
</evidence>
<dbReference type="Pfam" id="PF01928">
    <property type="entry name" value="CYTH"/>
    <property type="match status" value="1"/>
</dbReference>
<sequence>MAAGKPEHEATEIELKLTFDPADHGLIAAHPILDAAGAPNVRELISTYYDTGEDALREAGVFLRVRATGDGYVQTIKTARGTGEFLERDEWECSLRTHALDLDAAAGTALEPLLTAELRAALSPRFHTRFRRKAYQLAHEGAEIELAVDEGEITAGIKAAPICELELELKSGDRRALFSLAKALAETVPLTLGVKTKAERGFELLDDGDQAFEKAQAVIVTPEMSCAQAFRTVARNCLRQIIVNAPAMGDGRPEALHQMRVGLRRLRAAIALFGDVVADRDREAVTESLKWIGGELGPARDLDVFAPTSWSHGARRIRTIPIWKRSTATSWSAVPRLMPAPSRRAAPRASAVPCSILALGSRSAAGRATPKPRTRSPVMPRKSSRSCGARSRKKARTCAT</sequence>
<dbReference type="Gene3D" id="1.40.20.10">
    <property type="entry name" value="CHAD domain"/>
    <property type="match status" value="1"/>
</dbReference>
<keyword evidence="4" id="KW-1185">Reference proteome</keyword>
<dbReference type="InterPro" id="IPR007899">
    <property type="entry name" value="CHAD_dom"/>
</dbReference>
<dbReference type="InterPro" id="IPR033469">
    <property type="entry name" value="CYTH-like_dom_sf"/>
</dbReference>
<dbReference type="EMBL" id="LPWD01000187">
    <property type="protein sequence ID" value="ODS02986.1"/>
    <property type="molecule type" value="Genomic_DNA"/>
</dbReference>
<dbReference type="Gene3D" id="2.40.320.10">
    <property type="entry name" value="Hypothetical Protein Pfu-838710-001"/>
    <property type="match status" value="1"/>
</dbReference>
<evidence type="ECO:0000256" key="1">
    <source>
        <dbReference type="SAM" id="MobiDB-lite"/>
    </source>
</evidence>
<dbReference type="SUPFAM" id="SSF55154">
    <property type="entry name" value="CYTH-like phosphatases"/>
    <property type="match status" value="1"/>
</dbReference>
<dbReference type="AlphaFoldDB" id="A0A1E3WB21"/>
<dbReference type="GO" id="GO:0050355">
    <property type="term" value="F:inorganic triphosphate phosphatase activity"/>
    <property type="evidence" value="ECO:0007669"/>
    <property type="project" value="InterPro"/>
</dbReference>
<feature type="region of interest" description="Disordered" evidence="1">
    <location>
        <begin position="363"/>
        <end position="400"/>
    </location>
</feature>
<evidence type="ECO:0000313" key="3">
    <source>
        <dbReference type="EMBL" id="ODS02986.1"/>
    </source>
</evidence>
<dbReference type="Pfam" id="PF05235">
    <property type="entry name" value="CHAD"/>
    <property type="match status" value="1"/>
</dbReference>
<name>A0A1E3WB21_9HYPH</name>
<feature type="domain" description="CYTH" evidence="2">
    <location>
        <begin position="10"/>
        <end position="208"/>
    </location>
</feature>
<dbReference type="GO" id="GO:0046872">
    <property type="term" value="F:metal ion binding"/>
    <property type="evidence" value="ECO:0007669"/>
    <property type="project" value="TreeGrafter"/>
</dbReference>
<proteinExistence type="predicted"/>
<dbReference type="PANTHER" id="PTHR39569">
    <property type="entry name" value="INORGANIC TRIPHOSPHATASE"/>
    <property type="match status" value="1"/>
</dbReference>
<dbReference type="SMART" id="SM01118">
    <property type="entry name" value="CYTH"/>
    <property type="match status" value="1"/>
</dbReference>
<dbReference type="PROSITE" id="PS51707">
    <property type="entry name" value="CYTH"/>
    <property type="match status" value="1"/>
</dbReference>